<keyword evidence="4 6" id="KW-0807">Transducer</keyword>
<keyword evidence="7" id="KW-1133">Transmembrane helix</keyword>
<reference evidence="10 11" key="1">
    <citation type="submission" date="2019-07" db="EMBL/GenBank/DDBJ databases">
        <title>Genome sequence of 2 isolates from Red Sea Mangroves.</title>
        <authorList>
            <person name="Sefrji F."/>
            <person name="Michoud G."/>
            <person name="Merlino G."/>
            <person name="Daffonchio D."/>
        </authorList>
    </citation>
    <scope>NUCLEOTIDE SEQUENCE [LARGE SCALE GENOMIC DNA]</scope>
    <source>
        <strain evidence="10 11">R1DC41</strain>
    </source>
</reference>
<organism evidence="10 11">
    <name type="scientific">Mangrovibacillus cuniculi</name>
    <dbReference type="NCBI Taxonomy" id="2593652"/>
    <lineage>
        <taxon>Bacteria</taxon>
        <taxon>Bacillati</taxon>
        <taxon>Bacillota</taxon>
        <taxon>Bacilli</taxon>
        <taxon>Bacillales</taxon>
        <taxon>Bacillaceae</taxon>
        <taxon>Mangrovibacillus</taxon>
    </lineage>
</organism>
<evidence type="ECO:0000313" key="11">
    <source>
        <dbReference type="Proteomes" id="UP000593626"/>
    </source>
</evidence>
<evidence type="ECO:0000256" key="6">
    <source>
        <dbReference type="PROSITE-ProRule" id="PRU00284"/>
    </source>
</evidence>
<dbReference type="EMBL" id="CP049742">
    <property type="protein sequence ID" value="QPC47716.1"/>
    <property type="molecule type" value="Genomic_DNA"/>
</dbReference>
<dbReference type="RefSeq" id="WP_239672390.1">
    <property type="nucleotide sequence ID" value="NZ_CP049742.1"/>
</dbReference>
<dbReference type="AlphaFoldDB" id="A0A7S8CCZ3"/>
<name>A0A7S8CCZ3_9BACI</name>
<evidence type="ECO:0000259" key="8">
    <source>
        <dbReference type="PROSITE" id="PS50111"/>
    </source>
</evidence>
<protein>
    <submittedName>
        <fullName evidence="10">HAMP domain-containing protein</fullName>
    </submittedName>
</protein>
<dbReference type="PROSITE" id="PS50885">
    <property type="entry name" value="HAMP"/>
    <property type="match status" value="1"/>
</dbReference>
<feature type="domain" description="HAMP" evidence="9">
    <location>
        <begin position="70"/>
        <end position="123"/>
    </location>
</feature>
<comment type="similarity">
    <text evidence="5">Belongs to the methyl-accepting chemotaxis (MCP) protein family.</text>
</comment>
<proteinExistence type="inferred from homology"/>
<dbReference type="Gene3D" id="1.10.287.950">
    <property type="entry name" value="Methyl-accepting chemotaxis protein"/>
    <property type="match status" value="1"/>
</dbReference>
<evidence type="ECO:0000256" key="5">
    <source>
        <dbReference type="ARBA" id="ARBA00029447"/>
    </source>
</evidence>
<evidence type="ECO:0000256" key="3">
    <source>
        <dbReference type="ARBA" id="ARBA00023136"/>
    </source>
</evidence>
<dbReference type="PANTHER" id="PTHR32089">
    <property type="entry name" value="METHYL-ACCEPTING CHEMOTAXIS PROTEIN MCPB"/>
    <property type="match status" value="1"/>
</dbReference>
<dbReference type="PANTHER" id="PTHR32089:SF114">
    <property type="entry name" value="METHYL-ACCEPTING CHEMOTAXIS PROTEIN MCPB"/>
    <property type="match status" value="1"/>
</dbReference>
<evidence type="ECO:0000259" key="9">
    <source>
        <dbReference type="PROSITE" id="PS50885"/>
    </source>
</evidence>
<evidence type="ECO:0000256" key="2">
    <source>
        <dbReference type="ARBA" id="ARBA00022475"/>
    </source>
</evidence>
<evidence type="ECO:0000256" key="4">
    <source>
        <dbReference type="ARBA" id="ARBA00023224"/>
    </source>
</evidence>
<evidence type="ECO:0000256" key="1">
    <source>
        <dbReference type="ARBA" id="ARBA00004236"/>
    </source>
</evidence>
<dbReference type="CDD" id="cd06225">
    <property type="entry name" value="HAMP"/>
    <property type="match status" value="1"/>
</dbReference>
<dbReference type="PROSITE" id="PS50111">
    <property type="entry name" value="CHEMOTAXIS_TRANSDUC_2"/>
    <property type="match status" value="1"/>
</dbReference>
<dbReference type="SMART" id="SM00304">
    <property type="entry name" value="HAMP"/>
    <property type="match status" value="2"/>
</dbReference>
<keyword evidence="11" id="KW-1185">Reference proteome</keyword>
<keyword evidence="3 7" id="KW-0472">Membrane</keyword>
<dbReference type="GO" id="GO:0007165">
    <property type="term" value="P:signal transduction"/>
    <property type="evidence" value="ECO:0007669"/>
    <property type="project" value="UniProtKB-KW"/>
</dbReference>
<dbReference type="GO" id="GO:0005886">
    <property type="term" value="C:plasma membrane"/>
    <property type="evidence" value="ECO:0007669"/>
    <property type="project" value="UniProtKB-SubCell"/>
</dbReference>
<gene>
    <name evidence="10" type="ORF">G8O30_12490</name>
</gene>
<feature type="domain" description="Methyl-accepting transducer" evidence="8">
    <location>
        <begin position="142"/>
        <end position="378"/>
    </location>
</feature>
<sequence length="428" mass="45952">MEKRTYRFGLRKKLVLFATLLALVTYGVSAAFIYALYPVVQNFIGEAAFTTLTLGLGILWTGILAFLAGGFITKPLRKLEQAAYLASQGHINQDLELSKSDDEIRSVGVAFNSMLSNIREMVIQIEENFQNTNGQVESLNNATLNASKQGEAISHTIAEISSGAEISAQSTQETANSVNEVVTIAKQVQMKAQNSEKVSVEMLEELQASNETVHTLVTGIQTLSDENEKGLESVKQLEKDAAKVGQIIQLVGSIAEQTNLLALNASIEAARAGEHGKGFAVVAEEVRKLADESGKAVQGITALIEQIQQGVGSVAINMNDQVESAKREVANGYKTNKAIDSMADTIKEVAASVKDIAQLVDKQLETVQHTAQQSQEVAAIAQQTSAGALEVSASAENQSTLLDEIETIALSVKEQANALKKTIERFTV</sequence>
<dbReference type="Pfam" id="PF00015">
    <property type="entry name" value="MCPsignal"/>
    <property type="match status" value="1"/>
</dbReference>
<accession>A0A7S8CCZ3</accession>
<keyword evidence="2" id="KW-1003">Cell membrane</keyword>
<dbReference type="InterPro" id="IPR004089">
    <property type="entry name" value="MCPsignal_dom"/>
</dbReference>
<feature type="transmembrane region" description="Helical" evidence="7">
    <location>
        <begin position="54"/>
        <end position="72"/>
    </location>
</feature>
<dbReference type="Proteomes" id="UP000593626">
    <property type="component" value="Chromosome"/>
</dbReference>
<evidence type="ECO:0000256" key="7">
    <source>
        <dbReference type="SAM" id="Phobius"/>
    </source>
</evidence>
<dbReference type="SUPFAM" id="SSF58104">
    <property type="entry name" value="Methyl-accepting chemotaxis protein (MCP) signaling domain"/>
    <property type="match status" value="1"/>
</dbReference>
<dbReference type="KEGG" id="mcui:G8O30_12490"/>
<keyword evidence="7" id="KW-0812">Transmembrane</keyword>
<comment type="subcellular location">
    <subcellularLocation>
        <location evidence="1">Cell membrane</location>
    </subcellularLocation>
</comment>
<dbReference type="Pfam" id="PF00672">
    <property type="entry name" value="HAMP"/>
    <property type="match status" value="1"/>
</dbReference>
<dbReference type="SMART" id="SM00283">
    <property type="entry name" value="MA"/>
    <property type="match status" value="1"/>
</dbReference>
<evidence type="ECO:0000313" key="10">
    <source>
        <dbReference type="EMBL" id="QPC47716.1"/>
    </source>
</evidence>
<dbReference type="InterPro" id="IPR003660">
    <property type="entry name" value="HAMP_dom"/>
</dbReference>